<name>A0A8N1S3J0_9HYME</name>
<dbReference type="OrthoDB" id="7691871at2759"/>
<dbReference type="PANTHER" id="PTHR33480">
    <property type="entry name" value="SET DOMAIN-CONTAINING PROTEIN-RELATED"/>
    <property type="match status" value="1"/>
</dbReference>
<dbReference type="Proteomes" id="UP000504615">
    <property type="component" value="Unplaced"/>
</dbReference>
<organism evidence="1 2">
    <name type="scientific">Pogonomyrmex barbatus</name>
    <name type="common">red harvester ant</name>
    <dbReference type="NCBI Taxonomy" id="144034"/>
    <lineage>
        <taxon>Eukaryota</taxon>
        <taxon>Metazoa</taxon>
        <taxon>Ecdysozoa</taxon>
        <taxon>Arthropoda</taxon>
        <taxon>Hexapoda</taxon>
        <taxon>Insecta</taxon>
        <taxon>Pterygota</taxon>
        <taxon>Neoptera</taxon>
        <taxon>Endopterygota</taxon>
        <taxon>Hymenoptera</taxon>
        <taxon>Apocrita</taxon>
        <taxon>Aculeata</taxon>
        <taxon>Formicoidea</taxon>
        <taxon>Formicidae</taxon>
        <taxon>Myrmicinae</taxon>
        <taxon>Pogonomyrmex</taxon>
    </lineage>
</organism>
<sequence>MHKTKQTGKKTNVENFLKLLQDDFVPINKIIEKSMLQAKHRQVQELLSLDDINLLHTFLQTNRRLAFERLNNVFTYDTWQELAQFTLISIQVFNRRRVDEIERMSINDFTNRENINGTNPDLLLSDEARKIAEKYIRFRIRGKFGKPVFVVLDHEIKNCIDLLLQYRKKANIPEENPYIFALPGYNNKKFKFIKACDFLSILLTRMQSRDATYRLQDANFSNHIATRCVTSNLSEHDITQLANYLGNEAINEIILMQLFCHSTNIPRIET</sequence>
<keyword evidence="1" id="KW-1185">Reference proteome</keyword>
<protein>
    <submittedName>
        <fullName evidence="2">Uncharacterized protein LOC112552191</fullName>
    </submittedName>
</protein>
<reference evidence="2" key="1">
    <citation type="submission" date="2025-08" db="UniProtKB">
        <authorList>
            <consortium name="RefSeq"/>
        </authorList>
    </citation>
    <scope>IDENTIFICATION</scope>
</reference>
<dbReference type="AlphaFoldDB" id="A0A8N1S3J0"/>
<evidence type="ECO:0000313" key="2">
    <source>
        <dbReference type="RefSeq" id="XP_025073360.1"/>
    </source>
</evidence>
<dbReference type="RefSeq" id="XP_025073360.1">
    <property type="nucleotide sequence ID" value="XM_025217575.1"/>
</dbReference>
<dbReference type="PANTHER" id="PTHR33480:SF1">
    <property type="entry name" value="TYR RECOMBINASE DOMAIN-CONTAINING PROTEIN"/>
    <property type="match status" value="1"/>
</dbReference>
<accession>A0A8N1S3J0</accession>
<dbReference type="GeneID" id="112552191"/>
<proteinExistence type="predicted"/>
<evidence type="ECO:0000313" key="1">
    <source>
        <dbReference type="Proteomes" id="UP000504615"/>
    </source>
</evidence>
<gene>
    <name evidence="2" type="primary">LOC112552191</name>
</gene>